<feature type="compositionally biased region" description="Low complexity" evidence="1">
    <location>
        <begin position="490"/>
        <end position="509"/>
    </location>
</feature>
<organism evidence="2 3">
    <name type="scientific">Hanseniaspora valbyensis NRRL Y-1626</name>
    <dbReference type="NCBI Taxonomy" id="766949"/>
    <lineage>
        <taxon>Eukaryota</taxon>
        <taxon>Fungi</taxon>
        <taxon>Dikarya</taxon>
        <taxon>Ascomycota</taxon>
        <taxon>Saccharomycotina</taxon>
        <taxon>Saccharomycetes</taxon>
        <taxon>Saccharomycodales</taxon>
        <taxon>Saccharomycodaceae</taxon>
        <taxon>Hanseniaspora</taxon>
    </lineage>
</organism>
<gene>
    <name evidence="2" type="ORF">HANVADRAFT_53845</name>
</gene>
<dbReference type="GO" id="GO:0008157">
    <property type="term" value="F:protein phosphatase 1 binding"/>
    <property type="evidence" value="ECO:0007669"/>
    <property type="project" value="InterPro"/>
</dbReference>
<dbReference type="Proteomes" id="UP000092321">
    <property type="component" value="Unassembled WGS sequence"/>
</dbReference>
<comment type="caution">
    <text evidence="2">The sequence shown here is derived from an EMBL/GenBank/DDBJ whole genome shotgun (WGS) entry which is preliminary data.</text>
</comment>
<evidence type="ECO:0000256" key="1">
    <source>
        <dbReference type="SAM" id="MobiDB-lite"/>
    </source>
</evidence>
<dbReference type="GO" id="GO:0005737">
    <property type="term" value="C:cytoplasm"/>
    <property type="evidence" value="ECO:0007669"/>
    <property type="project" value="InterPro"/>
</dbReference>
<evidence type="ECO:0000313" key="3">
    <source>
        <dbReference type="Proteomes" id="UP000092321"/>
    </source>
</evidence>
<dbReference type="InterPro" id="IPR026241">
    <property type="entry name" value="GIP4"/>
</dbReference>
<evidence type="ECO:0000313" key="2">
    <source>
        <dbReference type="EMBL" id="OBA25567.1"/>
    </source>
</evidence>
<feature type="compositionally biased region" description="Low complexity" evidence="1">
    <location>
        <begin position="538"/>
        <end position="587"/>
    </location>
</feature>
<proteinExistence type="predicted"/>
<sequence>MRRSRSSSVNRDENNNLNLKLITNAASKAITNKNKNSLYKKEIFEYKDCNQLLTYQSLKLLYNCKNTLEDVIASFEDEEEDNDHDVIMISSVIATLLYTFDLNNSKILKKRIQLLMCNKLVKIKDIFENDANNNEFIIDVSAPDMSIENFDEYKNKFYDKDYQFKLLKSCHKIIENELYLINKRNNIINNKMNNDAIFKLDRYCSSLCNFENIYNLIPELAMVLEDFETESTQEHHLIMGTQILQNISVTIAKIFKKDISKYVDLEIMSFKDDHYLLHKIYFVLLIQLRYINILANVLKQFYKTNNFLLKDTTFTSKVSNTEDFENISSTIESLESKLMKPITNLVISFCVENSMIVNQSNNVIAGLKEKYIDFLQHQFFSLHSLIKDLLSNLESTTDGIAIIGSKNDDSNNLKQGKRVTSYFEQAVINNENGVKKNDSNGKKVSYNYNPQRMNSFEANKRNKIYRTSSDLAYMEDTAALNAKMIKSAGSLSSSSTSSSNASSRSNSLTNQSKANLQKISSIDSMQSNDNKNLKKDNSSSNSLFSKKLSRTRSSSVNSNSSTVKVSSKTSSSETLTNSTTSKSLSRTPSVSNGSNGAAVKSRSRSSSFNNNNPIVTKSRSRSSSVNNHNGIRQLKNSMDNLSVTEELEENGIVGQKVRFTGVAKYPMKNEDPIPTRQGWYTKPAVLHYPMLSPNYITNITTIKQSPFNKLKQMEGFAFKHSNDLITQ</sequence>
<accession>A0A1B7TA31</accession>
<dbReference type="OrthoDB" id="3973067at2759"/>
<protein>
    <submittedName>
        <fullName evidence="2">Uncharacterized protein</fullName>
    </submittedName>
</protein>
<dbReference type="GO" id="GO:0019888">
    <property type="term" value="F:protein phosphatase regulator activity"/>
    <property type="evidence" value="ECO:0007669"/>
    <property type="project" value="InterPro"/>
</dbReference>
<dbReference type="AlphaFoldDB" id="A0A1B7TA31"/>
<name>A0A1B7TA31_9ASCO</name>
<reference evidence="3" key="1">
    <citation type="journal article" date="2016" name="Proc. Natl. Acad. Sci. U.S.A.">
        <title>Comparative genomics of biotechnologically important yeasts.</title>
        <authorList>
            <person name="Riley R."/>
            <person name="Haridas S."/>
            <person name="Wolfe K.H."/>
            <person name="Lopes M.R."/>
            <person name="Hittinger C.T."/>
            <person name="Goeker M."/>
            <person name="Salamov A.A."/>
            <person name="Wisecaver J.H."/>
            <person name="Long T.M."/>
            <person name="Calvey C.H."/>
            <person name="Aerts A.L."/>
            <person name="Barry K.W."/>
            <person name="Choi C."/>
            <person name="Clum A."/>
            <person name="Coughlan A.Y."/>
            <person name="Deshpande S."/>
            <person name="Douglass A.P."/>
            <person name="Hanson S.J."/>
            <person name="Klenk H.-P."/>
            <person name="LaButti K.M."/>
            <person name="Lapidus A."/>
            <person name="Lindquist E.A."/>
            <person name="Lipzen A.M."/>
            <person name="Meier-Kolthoff J.P."/>
            <person name="Ohm R.A."/>
            <person name="Otillar R.P."/>
            <person name="Pangilinan J.L."/>
            <person name="Peng Y."/>
            <person name="Rokas A."/>
            <person name="Rosa C.A."/>
            <person name="Scheuner C."/>
            <person name="Sibirny A.A."/>
            <person name="Slot J.C."/>
            <person name="Stielow J.B."/>
            <person name="Sun H."/>
            <person name="Kurtzman C.P."/>
            <person name="Blackwell M."/>
            <person name="Grigoriev I.V."/>
            <person name="Jeffries T.W."/>
        </authorList>
    </citation>
    <scope>NUCLEOTIDE SEQUENCE [LARGE SCALE GENOMIC DNA]</scope>
    <source>
        <strain evidence="3">NRRL Y-1626</strain>
    </source>
</reference>
<dbReference type="EMBL" id="LXPE01000072">
    <property type="protein sequence ID" value="OBA25567.1"/>
    <property type="molecule type" value="Genomic_DNA"/>
</dbReference>
<keyword evidence="3" id="KW-1185">Reference proteome</keyword>
<feature type="region of interest" description="Disordered" evidence="1">
    <location>
        <begin position="490"/>
        <end position="632"/>
    </location>
</feature>
<dbReference type="PRINTS" id="PR02082">
    <property type="entry name" value="GLC7IP4"/>
</dbReference>
<feature type="compositionally biased region" description="Polar residues" evidence="1">
    <location>
        <begin position="510"/>
        <end position="526"/>
    </location>
</feature>